<evidence type="ECO:0000313" key="5">
    <source>
        <dbReference type="Proteomes" id="UP000050863"/>
    </source>
</evidence>
<evidence type="ECO:0000256" key="2">
    <source>
        <dbReference type="SAM" id="SignalP"/>
    </source>
</evidence>
<dbReference type="Pfam" id="PF01471">
    <property type="entry name" value="PG_binding_1"/>
    <property type="match status" value="1"/>
</dbReference>
<dbReference type="SUPFAM" id="SSF47090">
    <property type="entry name" value="PGBD-like"/>
    <property type="match status" value="1"/>
</dbReference>
<comment type="caution">
    <text evidence="4">The sequence shown here is derived from an EMBL/GenBank/DDBJ whole genome shotgun (WGS) entry which is preliminary data.</text>
</comment>
<feature type="region of interest" description="Disordered" evidence="1">
    <location>
        <begin position="114"/>
        <end position="141"/>
    </location>
</feature>
<dbReference type="OrthoDB" id="8092964at2"/>
<feature type="domain" description="Peptidoglycan binding-like" evidence="3">
    <location>
        <begin position="59"/>
        <end position="109"/>
    </location>
</feature>
<dbReference type="Gene3D" id="1.10.101.10">
    <property type="entry name" value="PGBD-like superfamily/PGBD"/>
    <property type="match status" value="1"/>
</dbReference>
<dbReference type="AlphaFoldDB" id="A0A0R3LME4"/>
<dbReference type="RefSeq" id="WP_057835798.1">
    <property type="nucleotide sequence ID" value="NZ_LLXZ01000081.1"/>
</dbReference>
<dbReference type="InterPro" id="IPR002477">
    <property type="entry name" value="Peptidoglycan-bd-like"/>
</dbReference>
<gene>
    <name evidence="4" type="ORF">CQ12_26865</name>
</gene>
<evidence type="ECO:0000256" key="1">
    <source>
        <dbReference type="SAM" id="MobiDB-lite"/>
    </source>
</evidence>
<name>A0A0R3LME4_9BRAD</name>
<protein>
    <submittedName>
        <fullName evidence="4">Peptidoglycan-binding protein</fullName>
    </submittedName>
</protein>
<dbReference type="EMBL" id="LLXZ01000081">
    <property type="protein sequence ID" value="KRR08868.1"/>
    <property type="molecule type" value="Genomic_DNA"/>
</dbReference>
<accession>A0A0R3LME4</accession>
<organism evidence="4 5">
    <name type="scientific">Bradyrhizobium jicamae</name>
    <dbReference type="NCBI Taxonomy" id="280332"/>
    <lineage>
        <taxon>Bacteria</taxon>
        <taxon>Pseudomonadati</taxon>
        <taxon>Pseudomonadota</taxon>
        <taxon>Alphaproteobacteria</taxon>
        <taxon>Hyphomicrobiales</taxon>
        <taxon>Nitrobacteraceae</taxon>
        <taxon>Bradyrhizobium</taxon>
    </lineage>
</organism>
<feature type="signal peptide" evidence="2">
    <location>
        <begin position="1"/>
        <end position="22"/>
    </location>
</feature>
<proteinExistence type="predicted"/>
<evidence type="ECO:0000259" key="3">
    <source>
        <dbReference type="Pfam" id="PF01471"/>
    </source>
</evidence>
<sequence>MRALILALCILAIVDSAHFAKAGLSSTPRETLAPAETAIATDEATQETEEQIGLTKAKRRGVQRGLTKLGFKTKVNGKFDESTRAVIARWQEEQGYPTTGFLNAAQHRVLADAAAEASKSGHQDRRRAGSRTRHSRGIGGPIGAIGGAVHGVVGSVGGVVGGLFRR</sequence>
<reference evidence="4 5" key="1">
    <citation type="submission" date="2014-03" db="EMBL/GenBank/DDBJ databases">
        <title>Bradyrhizobium valentinum sp. nov., isolated from effective nodules of Lupinus mariae-josephae, a lupine endemic of basic-lime soils in Eastern Spain.</title>
        <authorList>
            <person name="Duran D."/>
            <person name="Rey L."/>
            <person name="Navarro A."/>
            <person name="Busquets A."/>
            <person name="Imperial J."/>
            <person name="Ruiz-Argueso T."/>
        </authorList>
    </citation>
    <scope>NUCLEOTIDE SEQUENCE [LARGE SCALE GENOMIC DNA]</scope>
    <source>
        <strain evidence="4 5">PAC68</strain>
    </source>
</reference>
<dbReference type="STRING" id="280332.CQ12_26865"/>
<keyword evidence="2" id="KW-0732">Signal</keyword>
<feature type="chain" id="PRO_5006443212" evidence="2">
    <location>
        <begin position="23"/>
        <end position="166"/>
    </location>
</feature>
<keyword evidence="5" id="KW-1185">Reference proteome</keyword>
<dbReference type="Proteomes" id="UP000050863">
    <property type="component" value="Unassembled WGS sequence"/>
</dbReference>
<evidence type="ECO:0000313" key="4">
    <source>
        <dbReference type="EMBL" id="KRR08868.1"/>
    </source>
</evidence>
<dbReference type="InterPro" id="IPR036366">
    <property type="entry name" value="PGBDSf"/>
</dbReference>
<dbReference type="InterPro" id="IPR036365">
    <property type="entry name" value="PGBD-like_sf"/>
</dbReference>